<dbReference type="Pfam" id="PF08281">
    <property type="entry name" value="Sigma70_r4_2"/>
    <property type="match status" value="1"/>
</dbReference>
<dbReference type="Proteomes" id="UP001652461">
    <property type="component" value="Unassembled WGS sequence"/>
</dbReference>
<dbReference type="SUPFAM" id="SSF88659">
    <property type="entry name" value="Sigma3 and sigma4 domains of RNA polymerase sigma factors"/>
    <property type="match status" value="1"/>
</dbReference>
<evidence type="ECO:0000259" key="6">
    <source>
        <dbReference type="Pfam" id="PF08281"/>
    </source>
</evidence>
<evidence type="ECO:0000256" key="1">
    <source>
        <dbReference type="ARBA" id="ARBA00010641"/>
    </source>
</evidence>
<proteinExistence type="inferred from homology"/>
<dbReference type="EMBL" id="JAOQKC010000004">
    <property type="protein sequence ID" value="MCU6696195.1"/>
    <property type="molecule type" value="Genomic_DNA"/>
</dbReference>
<dbReference type="InterPro" id="IPR039425">
    <property type="entry name" value="RNA_pol_sigma-70-like"/>
</dbReference>
<keyword evidence="3" id="KW-0731">Sigma factor</keyword>
<evidence type="ECO:0000259" key="5">
    <source>
        <dbReference type="Pfam" id="PF04542"/>
    </source>
</evidence>
<feature type="domain" description="RNA polymerase sigma factor 70 region 4 type 2" evidence="6">
    <location>
        <begin position="118"/>
        <end position="170"/>
    </location>
</feature>
<accession>A0ABT2RV58</accession>
<sequence length="184" mass="21372">MLMYLSILDTQDEKEKFTEVYEQYQHFCWYVANQMLGDDHLAEDAVQETFLALTRHLDKIEVVESSKTRKFLMTIVKSKAIDILRKQKGDLSVEELEYDIPAGQPDALSQYITRENYNAIVACVLELEENYRVIFEYKYVHGLSDREIGDLLGISSKTVNVRYFRARKKLQNMLTKEVAGSAGR</sequence>
<keyword evidence="2" id="KW-0805">Transcription regulation</keyword>
<protein>
    <submittedName>
        <fullName evidence="7">Sigma-70 family RNA polymerase sigma factor</fullName>
    </submittedName>
</protein>
<evidence type="ECO:0000313" key="7">
    <source>
        <dbReference type="EMBL" id="MCU6696195.1"/>
    </source>
</evidence>
<feature type="domain" description="RNA polymerase sigma-70 region 2" evidence="5">
    <location>
        <begin position="21"/>
        <end position="88"/>
    </location>
</feature>
<dbReference type="PANTHER" id="PTHR43133">
    <property type="entry name" value="RNA POLYMERASE ECF-TYPE SIGMA FACTO"/>
    <property type="match status" value="1"/>
</dbReference>
<dbReference type="InterPro" id="IPR013249">
    <property type="entry name" value="RNA_pol_sigma70_r4_t2"/>
</dbReference>
<comment type="caution">
    <text evidence="7">The sequence shown here is derived from an EMBL/GenBank/DDBJ whole genome shotgun (WGS) entry which is preliminary data.</text>
</comment>
<dbReference type="Gene3D" id="1.10.10.10">
    <property type="entry name" value="Winged helix-like DNA-binding domain superfamily/Winged helix DNA-binding domain"/>
    <property type="match status" value="1"/>
</dbReference>
<keyword evidence="4" id="KW-0804">Transcription</keyword>
<gene>
    <name evidence="7" type="ORF">OCV63_04705</name>
</gene>
<dbReference type="RefSeq" id="WP_158362418.1">
    <property type="nucleotide sequence ID" value="NZ_JAOQKC010000004.1"/>
</dbReference>
<organism evidence="7 8">
    <name type="scientific">Laedolimicola ammoniilytica</name>
    <dbReference type="NCBI Taxonomy" id="2981771"/>
    <lineage>
        <taxon>Bacteria</taxon>
        <taxon>Bacillati</taxon>
        <taxon>Bacillota</taxon>
        <taxon>Clostridia</taxon>
        <taxon>Lachnospirales</taxon>
        <taxon>Lachnospiraceae</taxon>
        <taxon>Laedolimicola</taxon>
    </lineage>
</organism>
<dbReference type="InterPro" id="IPR013324">
    <property type="entry name" value="RNA_pol_sigma_r3/r4-like"/>
</dbReference>
<dbReference type="NCBIfam" id="TIGR02937">
    <property type="entry name" value="sigma70-ECF"/>
    <property type="match status" value="1"/>
</dbReference>
<dbReference type="PANTHER" id="PTHR43133:SF51">
    <property type="entry name" value="RNA POLYMERASE SIGMA FACTOR"/>
    <property type="match status" value="1"/>
</dbReference>
<dbReference type="SUPFAM" id="SSF88946">
    <property type="entry name" value="Sigma2 domain of RNA polymerase sigma factors"/>
    <property type="match status" value="1"/>
</dbReference>
<dbReference type="Pfam" id="PF04542">
    <property type="entry name" value="Sigma70_r2"/>
    <property type="match status" value="1"/>
</dbReference>
<keyword evidence="8" id="KW-1185">Reference proteome</keyword>
<evidence type="ECO:0000313" key="8">
    <source>
        <dbReference type="Proteomes" id="UP001652461"/>
    </source>
</evidence>
<evidence type="ECO:0000256" key="3">
    <source>
        <dbReference type="ARBA" id="ARBA00023082"/>
    </source>
</evidence>
<name>A0ABT2RV58_9FIRM</name>
<dbReference type="InterPro" id="IPR007627">
    <property type="entry name" value="RNA_pol_sigma70_r2"/>
</dbReference>
<evidence type="ECO:0000256" key="2">
    <source>
        <dbReference type="ARBA" id="ARBA00023015"/>
    </source>
</evidence>
<dbReference type="InterPro" id="IPR013325">
    <property type="entry name" value="RNA_pol_sigma_r2"/>
</dbReference>
<dbReference type="CDD" id="cd06171">
    <property type="entry name" value="Sigma70_r4"/>
    <property type="match status" value="1"/>
</dbReference>
<evidence type="ECO:0000256" key="4">
    <source>
        <dbReference type="ARBA" id="ARBA00023163"/>
    </source>
</evidence>
<dbReference type="InterPro" id="IPR036388">
    <property type="entry name" value="WH-like_DNA-bd_sf"/>
</dbReference>
<dbReference type="Gene3D" id="1.10.1740.10">
    <property type="match status" value="1"/>
</dbReference>
<comment type="similarity">
    <text evidence="1">Belongs to the sigma-70 factor family. ECF subfamily.</text>
</comment>
<reference evidence="7 8" key="1">
    <citation type="journal article" date="2021" name="ISME Commun">
        <title>Automated analysis of genomic sequences facilitates high-throughput and comprehensive description of bacteria.</title>
        <authorList>
            <person name="Hitch T.C.A."/>
        </authorList>
    </citation>
    <scope>NUCLEOTIDE SEQUENCE [LARGE SCALE GENOMIC DNA]</scope>
    <source>
        <strain evidence="7 8">Sanger_04</strain>
    </source>
</reference>
<dbReference type="InterPro" id="IPR014284">
    <property type="entry name" value="RNA_pol_sigma-70_dom"/>
</dbReference>